<dbReference type="PANTHER" id="PTHR43386:SF1">
    <property type="entry name" value="D,D-DIPEPTIDE TRANSPORT SYSTEM PERMEASE PROTEIN DDPC-RELATED"/>
    <property type="match status" value="1"/>
</dbReference>
<organism evidence="9 10">
    <name type="scientific">Kribbella alba</name>
    <dbReference type="NCBI Taxonomy" id="190197"/>
    <lineage>
        <taxon>Bacteria</taxon>
        <taxon>Bacillati</taxon>
        <taxon>Actinomycetota</taxon>
        <taxon>Actinomycetes</taxon>
        <taxon>Propionibacteriales</taxon>
        <taxon>Kribbellaceae</taxon>
        <taxon>Kribbella</taxon>
    </lineage>
</organism>
<comment type="caution">
    <text evidence="9">The sequence shown here is derived from an EMBL/GenBank/DDBJ whole genome shotgun (WGS) entry which is preliminary data.</text>
</comment>
<feature type="transmembrane region" description="Helical" evidence="7">
    <location>
        <begin position="95"/>
        <end position="119"/>
    </location>
</feature>
<feature type="transmembrane region" description="Helical" evidence="7">
    <location>
        <begin position="31"/>
        <end position="53"/>
    </location>
</feature>
<feature type="transmembrane region" description="Helical" evidence="7">
    <location>
        <begin position="131"/>
        <end position="151"/>
    </location>
</feature>
<sequence length="320" mass="33420">MSSGDPVALGSVPVRLSKPGRRSTKGLRATIARAVLLLAVLLVLILLVAPGLLAHVDPVATSDANLQGPSGSHLFGTDLLGRDVFSRTVYGAQPVLLASLLGVLLATASGVAIGVLGGIAPRLVNAVVMRLVDVFLALPVLLIALILIATAGSGVRSIVLAIGVAFTPGFARVVESSVRRLRKAEYVEAAQVFGSSTLRTSWRHLLPNLLTEVVVLGSSAIGWGVLTATTLSFLGLGVRLPAPDWGSDLAAGATNLADAWWLSTFPGLAIMATILLANFSGDYLMRVLDPREGVRLGRSFRQLATRLSNTRLAKQEGDSK</sequence>
<evidence type="ECO:0000256" key="7">
    <source>
        <dbReference type="RuleBase" id="RU363032"/>
    </source>
</evidence>
<feature type="transmembrane region" description="Helical" evidence="7">
    <location>
        <begin position="259"/>
        <end position="279"/>
    </location>
</feature>
<keyword evidence="6 7" id="KW-0472">Membrane</keyword>
<evidence type="ECO:0000256" key="5">
    <source>
        <dbReference type="ARBA" id="ARBA00022989"/>
    </source>
</evidence>
<gene>
    <name evidence="9" type="ORF">GCM10009744_39360</name>
</gene>
<keyword evidence="10" id="KW-1185">Reference proteome</keyword>
<dbReference type="SUPFAM" id="SSF161098">
    <property type="entry name" value="MetI-like"/>
    <property type="match status" value="1"/>
</dbReference>
<dbReference type="Gene3D" id="1.10.3720.10">
    <property type="entry name" value="MetI-like"/>
    <property type="match status" value="1"/>
</dbReference>
<comment type="similarity">
    <text evidence="7">Belongs to the binding-protein-dependent transport system permease family.</text>
</comment>
<evidence type="ECO:0000313" key="10">
    <source>
        <dbReference type="Proteomes" id="UP001501319"/>
    </source>
</evidence>
<keyword evidence="5 7" id="KW-1133">Transmembrane helix</keyword>
<proteinExistence type="inferred from homology"/>
<dbReference type="PROSITE" id="PS50928">
    <property type="entry name" value="ABC_TM1"/>
    <property type="match status" value="1"/>
</dbReference>
<accession>A0ABP4RBH7</accession>
<keyword evidence="3" id="KW-1003">Cell membrane</keyword>
<dbReference type="InterPro" id="IPR000515">
    <property type="entry name" value="MetI-like"/>
</dbReference>
<evidence type="ECO:0000256" key="3">
    <source>
        <dbReference type="ARBA" id="ARBA00022475"/>
    </source>
</evidence>
<evidence type="ECO:0000256" key="1">
    <source>
        <dbReference type="ARBA" id="ARBA00004651"/>
    </source>
</evidence>
<dbReference type="CDD" id="cd06261">
    <property type="entry name" value="TM_PBP2"/>
    <property type="match status" value="1"/>
</dbReference>
<dbReference type="PANTHER" id="PTHR43386">
    <property type="entry name" value="OLIGOPEPTIDE TRANSPORT SYSTEM PERMEASE PROTEIN APPC"/>
    <property type="match status" value="1"/>
</dbReference>
<dbReference type="Pfam" id="PF00528">
    <property type="entry name" value="BPD_transp_1"/>
    <property type="match status" value="1"/>
</dbReference>
<dbReference type="Proteomes" id="UP001501319">
    <property type="component" value="Unassembled WGS sequence"/>
</dbReference>
<evidence type="ECO:0000256" key="2">
    <source>
        <dbReference type="ARBA" id="ARBA00022448"/>
    </source>
</evidence>
<name>A0ABP4RBH7_9ACTN</name>
<reference evidence="10" key="1">
    <citation type="journal article" date="2019" name="Int. J. Syst. Evol. Microbiol.">
        <title>The Global Catalogue of Microorganisms (GCM) 10K type strain sequencing project: providing services to taxonomists for standard genome sequencing and annotation.</title>
        <authorList>
            <consortium name="The Broad Institute Genomics Platform"/>
            <consortium name="The Broad Institute Genome Sequencing Center for Infectious Disease"/>
            <person name="Wu L."/>
            <person name="Ma J."/>
        </authorList>
    </citation>
    <scope>NUCLEOTIDE SEQUENCE [LARGE SCALE GENOMIC DNA]</scope>
    <source>
        <strain evidence="10">JCM 14306</strain>
    </source>
</reference>
<feature type="transmembrane region" description="Helical" evidence="7">
    <location>
        <begin position="157"/>
        <end position="174"/>
    </location>
</feature>
<protein>
    <submittedName>
        <fullName evidence="9">ABC transporter permease</fullName>
    </submittedName>
</protein>
<evidence type="ECO:0000256" key="4">
    <source>
        <dbReference type="ARBA" id="ARBA00022692"/>
    </source>
</evidence>
<dbReference type="InterPro" id="IPR050366">
    <property type="entry name" value="BP-dependent_transpt_permease"/>
</dbReference>
<evidence type="ECO:0000256" key="6">
    <source>
        <dbReference type="ARBA" id="ARBA00023136"/>
    </source>
</evidence>
<feature type="domain" description="ABC transmembrane type-1" evidence="8">
    <location>
        <begin position="96"/>
        <end position="281"/>
    </location>
</feature>
<dbReference type="InterPro" id="IPR035906">
    <property type="entry name" value="MetI-like_sf"/>
</dbReference>
<comment type="subcellular location">
    <subcellularLocation>
        <location evidence="1 7">Cell membrane</location>
        <topology evidence="1 7">Multi-pass membrane protein</topology>
    </subcellularLocation>
</comment>
<feature type="transmembrane region" description="Helical" evidence="7">
    <location>
        <begin position="213"/>
        <end position="239"/>
    </location>
</feature>
<dbReference type="EMBL" id="BAAANE010000007">
    <property type="protein sequence ID" value="GAA1644817.1"/>
    <property type="molecule type" value="Genomic_DNA"/>
</dbReference>
<keyword evidence="4 7" id="KW-0812">Transmembrane</keyword>
<evidence type="ECO:0000313" key="9">
    <source>
        <dbReference type="EMBL" id="GAA1644817.1"/>
    </source>
</evidence>
<dbReference type="RefSeq" id="WP_344113168.1">
    <property type="nucleotide sequence ID" value="NZ_BAAANE010000007.1"/>
</dbReference>
<evidence type="ECO:0000259" key="8">
    <source>
        <dbReference type="PROSITE" id="PS50928"/>
    </source>
</evidence>
<keyword evidence="2 7" id="KW-0813">Transport</keyword>